<dbReference type="Proteomes" id="UP001498398">
    <property type="component" value="Unassembled WGS sequence"/>
</dbReference>
<organism evidence="1 2">
    <name type="scientific">Marasmiellus scandens</name>
    <dbReference type="NCBI Taxonomy" id="2682957"/>
    <lineage>
        <taxon>Eukaryota</taxon>
        <taxon>Fungi</taxon>
        <taxon>Dikarya</taxon>
        <taxon>Basidiomycota</taxon>
        <taxon>Agaricomycotina</taxon>
        <taxon>Agaricomycetes</taxon>
        <taxon>Agaricomycetidae</taxon>
        <taxon>Agaricales</taxon>
        <taxon>Marasmiineae</taxon>
        <taxon>Omphalotaceae</taxon>
        <taxon>Marasmiellus</taxon>
    </lineage>
</organism>
<name>A0ABR1K7M7_9AGAR</name>
<proteinExistence type="predicted"/>
<dbReference type="EMBL" id="JBANRG010000002">
    <property type="protein sequence ID" value="KAK7470881.1"/>
    <property type="molecule type" value="Genomic_DNA"/>
</dbReference>
<protein>
    <recommendedName>
        <fullName evidence="3">F-box domain-containing protein</fullName>
    </recommendedName>
</protein>
<gene>
    <name evidence="1" type="ORF">VKT23_002297</name>
</gene>
<dbReference type="InterPro" id="IPR032675">
    <property type="entry name" value="LRR_dom_sf"/>
</dbReference>
<keyword evidence="2" id="KW-1185">Reference proteome</keyword>
<evidence type="ECO:0008006" key="3">
    <source>
        <dbReference type="Google" id="ProtNLM"/>
    </source>
</evidence>
<reference evidence="1 2" key="1">
    <citation type="submission" date="2024-01" db="EMBL/GenBank/DDBJ databases">
        <title>A draft genome for the cacao thread blight pathogen Marasmiellus scandens.</title>
        <authorList>
            <person name="Baruah I.K."/>
            <person name="Leung J."/>
            <person name="Bukari Y."/>
            <person name="Amoako-Attah I."/>
            <person name="Meinhardt L.W."/>
            <person name="Bailey B.A."/>
            <person name="Cohen S.P."/>
        </authorList>
    </citation>
    <scope>NUCLEOTIDE SEQUENCE [LARGE SCALE GENOMIC DNA]</scope>
    <source>
        <strain evidence="1 2">GH-19</strain>
    </source>
</reference>
<sequence length="331" mass="36486">MFCLPPELQNAVCDHLAPAHLAALSSSCSQFYWVAQRHLYRHVHITPAFRNLSVVLTLAAKPHVACHVRSFSLSLPSQSSVFLSFYNQLARALSHMTELSSLHLFVDPAASWVLQGAQPVRLLTFACSFPFDFHVTEFLATAPALLELEVDPTSSQVCGEVHQSLVPHLEQFRGSSQVAEAIVPNRPVHSIHLTSGDLTEKVVARLAESATNVAILGATISSLPAPLLQSLSKSMPNLMYLRITTTYDFSEAPDVAFYEHVANALGALPKLQAFELSGMHWGSLKNSENDMRVWQSKPINSEQNHSQLDDELPSSDEALDVDIDSELFIDY</sequence>
<evidence type="ECO:0000313" key="2">
    <source>
        <dbReference type="Proteomes" id="UP001498398"/>
    </source>
</evidence>
<comment type="caution">
    <text evidence="1">The sequence shown here is derived from an EMBL/GenBank/DDBJ whole genome shotgun (WGS) entry which is preliminary data.</text>
</comment>
<evidence type="ECO:0000313" key="1">
    <source>
        <dbReference type="EMBL" id="KAK7470881.1"/>
    </source>
</evidence>
<accession>A0ABR1K7M7</accession>
<dbReference type="Gene3D" id="3.80.10.10">
    <property type="entry name" value="Ribonuclease Inhibitor"/>
    <property type="match status" value="1"/>
</dbReference>